<keyword evidence="3" id="KW-1185">Reference proteome</keyword>
<comment type="caution">
    <text evidence="2">The sequence shown here is derived from an EMBL/GenBank/DDBJ whole genome shotgun (WGS) entry which is preliminary data.</text>
</comment>
<proteinExistence type="predicted"/>
<feature type="region of interest" description="Disordered" evidence="1">
    <location>
        <begin position="49"/>
        <end position="79"/>
    </location>
</feature>
<name>A0A4Z2IBR9_9TELE</name>
<dbReference type="EMBL" id="SRLO01000103">
    <property type="protein sequence ID" value="TNN75458.1"/>
    <property type="molecule type" value="Genomic_DNA"/>
</dbReference>
<accession>A0A4Z2IBR9</accession>
<sequence length="79" mass="8649">MQTDSIGIKEAAAVLRLRAALQETASVFSKPVSCTAPLAKHRECLQYLTSRERGENSNVDDSAEPLEKGAEGKDGWHDY</sequence>
<dbReference type="Proteomes" id="UP000314294">
    <property type="component" value="Unassembled WGS sequence"/>
</dbReference>
<dbReference type="AlphaFoldDB" id="A0A4Z2IBR9"/>
<gene>
    <name evidence="2" type="ORF">EYF80_014270</name>
</gene>
<evidence type="ECO:0000313" key="2">
    <source>
        <dbReference type="EMBL" id="TNN75458.1"/>
    </source>
</evidence>
<protein>
    <submittedName>
        <fullName evidence="2">Uncharacterized protein</fullName>
    </submittedName>
</protein>
<evidence type="ECO:0000313" key="3">
    <source>
        <dbReference type="Proteomes" id="UP000314294"/>
    </source>
</evidence>
<reference evidence="2 3" key="1">
    <citation type="submission" date="2019-03" db="EMBL/GenBank/DDBJ databases">
        <title>First draft genome of Liparis tanakae, snailfish: a comprehensive survey of snailfish specific genes.</title>
        <authorList>
            <person name="Kim W."/>
            <person name="Song I."/>
            <person name="Jeong J.-H."/>
            <person name="Kim D."/>
            <person name="Kim S."/>
            <person name="Ryu S."/>
            <person name="Song J.Y."/>
            <person name="Lee S.K."/>
        </authorList>
    </citation>
    <scope>NUCLEOTIDE SEQUENCE [LARGE SCALE GENOMIC DNA]</scope>
    <source>
        <tissue evidence="2">Muscle</tissue>
    </source>
</reference>
<evidence type="ECO:0000256" key="1">
    <source>
        <dbReference type="SAM" id="MobiDB-lite"/>
    </source>
</evidence>
<feature type="compositionally biased region" description="Basic and acidic residues" evidence="1">
    <location>
        <begin position="65"/>
        <end position="79"/>
    </location>
</feature>
<organism evidence="2 3">
    <name type="scientific">Liparis tanakae</name>
    <name type="common">Tanaka's snailfish</name>
    <dbReference type="NCBI Taxonomy" id="230148"/>
    <lineage>
        <taxon>Eukaryota</taxon>
        <taxon>Metazoa</taxon>
        <taxon>Chordata</taxon>
        <taxon>Craniata</taxon>
        <taxon>Vertebrata</taxon>
        <taxon>Euteleostomi</taxon>
        <taxon>Actinopterygii</taxon>
        <taxon>Neopterygii</taxon>
        <taxon>Teleostei</taxon>
        <taxon>Neoteleostei</taxon>
        <taxon>Acanthomorphata</taxon>
        <taxon>Eupercaria</taxon>
        <taxon>Perciformes</taxon>
        <taxon>Cottioidei</taxon>
        <taxon>Cottales</taxon>
        <taxon>Liparidae</taxon>
        <taxon>Liparis</taxon>
    </lineage>
</organism>